<dbReference type="EMBL" id="JBIWXY010000001">
    <property type="protein sequence ID" value="MFJ5445765.1"/>
    <property type="molecule type" value="Genomic_DNA"/>
</dbReference>
<dbReference type="InterPro" id="IPR023214">
    <property type="entry name" value="HAD_sf"/>
</dbReference>
<dbReference type="InterPro" id="IPR050155">
    <property type="entry name" value="HAD-like_hydrolase_sf"/>
</dbReference>
<dbReference type="PANTHER" id="PTHR43434:SF1">
    <property type="entry name" value="PHOSPHOGLYCOLATE PHOSPHATASE"/>
    <property type="match status" value="1"/>
</dbReference>
<evidence type="ECO:0000256" key="1">
    <source>
        <dbReference type="ARBA" id="ARBA00000830"/>
    </source>
</evidence>
<keyword evidence="5" id="KW-0378">Hydrolase</keyword>
<comment type="similarity">
    <text evidence="3">Belongs to the HAD-like hydrolase superfamily. CbbY/CbbZ/Gph/YieH family.</text>
</comment>
<gene>
    <name evidence="5" type="ORF">ACIKP9_05940</name>
</gene>
<dbReference type="RefSeq" id="WP_400880528.1">
    <property type="nucleotide sequence ID" value="NZ_JBIWXY010000001.1"/>
</dbReference>
<proteinExistence type="inferred from homology"/>
<dbReference type="EC" id="3.1.3.18" evidence="4"/>
<dbReference type="Pfam" id="PF13419">
    <property type="entry name" value="HAD_2"/>
    <property type="match status" value="1"/>
</dbReference>
<protein>
    <recommendedName>
        <fullName evidence="4">phosphoglycolate phosphatase</fullName>
        <ecNumber evidence="4">3.1.3.18</ecNumber>
    </recommendedName>
</protein>
<dbReference type="Gene3D" id="3.40.50.1000">
    <property type="entry name" value="HAD superfamily/HAD-like"/>
    <property type="match status" value="1"/>
</dbReference>
<name>A0ABW8GK72_9PROT</name>
<evidence type="ECO:0000256" key="4">
    <source>
        <dbReference type="ARBA" id="ARBA00013078"/>
    </source>
</evidence>
<dbReference type="Gene3D" id="1.10.150.240">
    <property type="entry name" value="Putative phosphatase, domain 2"/>
    <property type="match status" value="1"/>
</dbReference>
<evidence type="ECO:0000313" key="6">
    <source>
        <dbReference type="Proteomes" id="UP001617669"/>
    </source>
</evidence>
<comment type="catalytic activity">
    <reaction evidence="1">
        <text>2-phosphoglycolate + H2O = glycolate + phosphate</text>
        <dbReference type="Rhea" id="RHEA:14369"/>
        <dbReference type="ChEBI" id="CHEBI:15377"/>
        <dbReference type="ChEBI" id="CHEBI:29805"/>
        <dbReference type="ChEBI" id="CHEBI:43474"/>
        <dbReference type="ChEBI" id="CHEBI:58033"/>
        <dbReference type="EC" id="3.1.3.18"/>
    </reaction>
</comment>
<comment type="pathway">
    <text evidence="2">Organic acid metabolism; glycolate biosynthesis; glycolate from 2-phosphoglycolate: step 1/1.</text>
</comment>
<dbReference type="SUPFAM" id="SSF56784">
    <property type="entry name" value="HAD-like"/>
    <property type="match status" value="1"/>
</dbReference>
<evidence type="ECO:0000313" key="5">
    <source>
        <dbReference type="EMBL" id="MFJ5445765.1"/>
    </source>
</evidence>
<dbReference type="InterPro" id="IPR036412">
    <property type="entry name" value="HAD-like_sf"/>
</dbReference>
<evidence type="ECO:0000256" key="2">
    <source>
        <dbReference type="ARBA" id="ARBA00004818"/>
    </source>
</evidence>
<comment type="caution">
    <text evidence="5">The sequence shown here is derived from an EMBL/GenBank/DDBJ whole genome shotgun (WGS) entry which is preliminary data.</text>
</comment>
<dbReference type="GO" id="GO:0016787">
    <property type="term" value="F:hydrolase activity"/>
    <property type="evidence" value="ECO:0007669"/>
    <property type="project" value="UniProtKB-KW"/>
</dbReference>
<evidence type="ECO:0000256" key="3">
    <source>
        <dbReference type="ARBA" id="ARBA00006171"/>
    </source>
</evidence>
<dbReference type="Proteomes" id="UP001617669">
    <property type="component" value="Unassembled WGS sequence"/>
</dbReference>
<keyword evidence="6" id="KW-1185">Reference proteome</keyword>
<accession>A0ABW8GK72</accession>
<dbReference type="PANTHER" id="PTHR43434">
    <property type="entry name" value="PHOSPHOGLYCOLATE PHOSPHATASE"/>
    <property type="match status" value="1"/>
</dbReference>
<sequence length="222" mass="25099">MLNLEQYHTLVFDCDGVILNSNHLKIEAYFATAKNFGANDQQAQALVDYHIKLGGISRFVKFEYFLKDILQRPATQADVDFLLHDFGREVRERLANCEIAPGLHELRAKTASSNWLVISGGDQAELRTIFAERELTALFDGGIFGSPDNKDEIMAREINHDNIRQPALFIGDSRYDHESSSRAGLDFVFLHAWTDVPGWQTYCAKHGITTLPDVQALLHYPC</sequence>
<reference evidence="5 6" key="1">
    <citation type="submission" date="2024-11" db="EMBL/GenBank/DDBJ databases">
        <authorList>
            <person name="Kaparullina E.N."/>
            <person name="Delegan Y.A."/>
            <person name="Doronina N.V."/>
        </authorList>
    </citation>
    <scope>NUCLEOTIDE SEQUENCE [LARGE SCALE GENOMIC DNA]</scope>
    <source>
        <strain evidence="5 6">7sh_L</strain>
    </source>
</reference>
<dbReference type="InterPro" id="IPR041492">
    <property type="entry name" value="HAD_2"/>
</dbReference>
<dbReference type="InterPro" id="IPR023198">
    <property type="entry name" value="PGP-like_dom2"/>
</dbReference>
<organism evidence="5 6">
    <name type="scientific">Methylobacillus methanolivorans</name>
    <dbReference type="NCBI Taxonomy" id="1848927"/>
    <lineage>
        <taxon>Bacteria</taxon>
        <taxon>Pseudomonadati</taxon>
        <taxon>Pseudomonadota</taxon>
        <taxon>Betaproteobacteria</taxon>
        <taxon>Nitrosomonadales</taxon>
        <taxon>Methylophilaceae</taxon>
        <taxon>Methylobacillus</taxon>
    </lineage>
</organism>